<dbReference type="InterPro" id="IPR014962">
    <property type="entry name" value="YolD"/>
</dbReference>
<evidence type="ECO:0000313" key="1">
    <source>
        <dbReference type="EMBL" id="MFD1929206.1"/>
    </source>
</evidence>
<protein>
    <submittedName>
        <fullName evidence="1">YolD-like family protein</fullName>
    </submittedName>
</protein>
<reference evidence="2" key="1">
    <citation type="journal article" date="2019" name="Int. J. Syst. Evol. Microbiol.">
        <title>The Global Catalogue of Microorganisms (GCM) 10K type strain sequencing project: providing services to taxonomists for standard genome sequencing and annotation.</title>
        <authorList>
            <consortium name="The Broad Institute Genomics Platform"/>
            <consortium name="The Broad Institute Genome Sequencing Center for Infectious Disease"/>
            <person name="Wu L."/>
            <person name="Ma J."/>
        </authorList>
    </citation>
    <scope>NUCLEOTIDE SEQUENCE [LARGE SCALE GENOMIC DNA]</scope>
    <source>
        <strain evidence="2">CGMCC 4.7177</strain>
    </source>
</reference>
<dbReference type="Proteomes" id="UP001597218">
    <property type="component" value="Unassembled WGS sequence"/>
</dbReference>
<sequence>MKNNKDRGSIKWTAMMLPEHIVKLRDWMDEDEYIDRPELNDFDLQLIQQEIDIAYKSKCETLIKTWKSGKITEHQGIIEDIDVRLMIITLKSTNATVKIPVKEVISL</sequence>
<proteinExistence type="predicted"/>
<dbReference type="Pfam" id="PF08863">
    <property type="entry name" value="YolD"/>
    <property type="match status" value="1"/>
</dbReference>
<evidence type="ECO:0000313" key="2">
    <source>
        <dbReference type="Proteomes" id="UP001597218"/>
    </source>
</evidence>
<dbReference type="EMBL" id="JBHUGI010000034">
    <property type="protein sequence ID" value="MFD1929206.1"/>
    <property type="molecule type" value="Genomic_DNA"/>
</dbReference>
<keyword evidence="2" id="KW-1185">Reference proteome</keyword>
<accession>A0ABW4SIE5</accession>
<name>A0ABW4SIE5_9BACL</name>
<gene>
    <name evidence="1" type="ORF">ACFSFY_14280</name>
</gene>
<dbReference type="RefSeq" id="WP_381539158.1">
    <property type="nucleotide sequence ID" value="NZ_JBHUGI010000034.1"/>
</dbReference>
<comment type="caution">
    <text evidence="1">The sequence shown here is derived from an EMBL/GenBank/DDBJ whole genome shotgun (WGS) entry which is preliminary data.</text>
</comment>
<organism evidence="1 2">
    <name type="scientific">Sporosarcina siberiensis</name>
    <dbReference type="NCBI Taxonomy" id="1365606"/>
    <lineage>
        <taxon>Bacteria</taxon>
        <taxon>Bacillati</taxon>
        <taxon>Bacillota</taxon>
        <taxon>Bacilli</taxon>
        <taxon>Bacillales</taxon>
        <taxon>Caryophanaceae</taxon>
        <taxon>Sporosarcina</taxon>
    </lineage>
</organism>